<feature type="transmembrane region" description="Helical" evidence="1">
    <location>
        <begin position="30"/>
        <end position="53"/>
    </location>
</feature>
<dbReference type="KEGG" id="psd:DSC_11680"/>
<protein>
    <submittedName>
        <fullName evidence="2">Uncharacterized protein</fullName>
    </submittedName>
</protein>
<evidence type="ECO:0000313" key="3">
    <source>
        <dbReference type="Proteomes" id="UP000005870"/>
    </source>
</evidence>
<dbReference type="EMBL" id="CP003093">
    <property type="protein sequence ID" value="AER56980.1"/>
    <property type="molecule type" value="Genomic_DNA"/>
</dbReference>
<keyword evidence="1" id="KW-0472">Membrane</keyword>
<name>G7UQH7_PSEUP</name>
<dbReference type="PANTHER" id="PTHR34351:SF1">
    <property type="entry name" value="SLR1927 PROTEIN"/>
    <property type="match status" value="1"/>
</dbReference>
<dbReference type="eggNOG" id="COG1721">
    <property type="taxonomic scope" value="Bacteria"/>
</dbReference>
<gene>
    <name evidence="2" type="ordered locus">DSC_11680</name>
</gene>
<accession>G7UQH7</accession>
<organism evidence="2 3">
    <name type="scientific">Pseudoxanthomonas spadix (strain BD-a59)</name>
    <dbReference type="NCBI Taxonomy" id="1045855"/>
    <lineage>
        <taxon>Bacteria</taxon>
        <taxon>Pseudomonadati</taxon>
        <taxon>Pseudomonadota</taxon>
        <taxon>Gammaproteobacteria</taxon>
        <taxon>Lysobacterales</taxon>
        <taxon>Lysobacteraceae</taxon>
        <taxon>Pseudoxanthomonas</taxon>
    </lineage>
</organism>
<dbReference type="Proteomes" id="UP000005870">
    <property type="component" value="Chromosome"/>
</dbReference>
<evidence type="ECO:0000313" key="2">
    <source>
        <dbReference type="EMBL" id="AER56980.1"/>
    </source>
</evidence>
<keyword evidence="3" id="KW-1185">Reference proteome</keyword>
<dbReference type="AlphaFoldDB" id="G7UQH7"/>
<sequence length="317" mass="35027">MLQRLRARLALLARPRAAESLPLTLDRRRVYVLPTAFGLFAGLLVGTMLLGALNYNNNPALLLALLLAATFMASLMAAHLQLSGLRVDSIAAEPVHAGTPLRLQLALSIHDRRPRIGLRLRAGQQEVLVPALADQPVTAELSYPTSTRGWLQLGRLRLSTTQPLGVAVAWSYVWPQTPLLVYPATEVDGPPLPEPAGTSRQTRVDAAGEELHHLRAYRPGDPQHTIAWKPSARREVLLVREYEQPVGVEVTLDWTTLAPLTHEARIRRLTHWIELAERQARRYRLRLPGHAPIGPALGPAHRHQCLRALALLPKGLA</sequence>
<keyword evidence="1" id="KW-1133">Transmembrane helix</keyword>
<proteinExistence type="predicted"/>
<dbReference type="HOGENOM" id="CLU_054568_0_1_6"/>
<evidence type="ECO:0000256" key="1">
    <source>
        <dbReference type="SAM" id="Phobius"/>
    </source>
</evidence>
<reference evidence="2 3" key="1">
    <citation type="journal article" date="2012" name="J. Bacteriol.">
        <title>Complete Genome Sequence of the BTEX-Degrading Bacterium Pseudoxanthomonas spadix BD-a59.</title>
        <authorList>
            <person name="Lee S.H."/>
            <person name="Jin H.M."/>
            <person name="Lee H.J."/>
            <person name="Kim J.M."/>
            <person name="Jeon C.O."/>
        </authorList>
    </citation>
    <scope>NUCLEOTIDE SEQUENCE [LARGE SCALE GENOMIC DNA]</scope>
    <source>
        <strain evidence="2 3">BD-a59</strain>
    </source>
</reference>
<keyword evidence="1" id="KW-0812">Transmembrane</keyword>
<dbReference type="STRING" id="1045855.DSC_11680"/>
<dbReference type="PANTHER" id="PTHR34351">
    <property type="entry name" value="SLR1927 PROTEIN-RELATED"/>
    <property type="match status" value="1"/>
</dbReference>
<feature type="transmembrane region" description="Helical" evidence="1">
    <location>
        <begin position="59"/>
        <end position="80"/>
    </location>
</feature>